<dbReference type="InterPro" id="IPR020946">
    <property type="entry name" value="Flavin_mOase-like"/>
</dbReference>
<comment type="similarity">
    <text evidence="2">Belongs to the FMO family.</text>
</comment>
<organism evidence="9 10">
    <name type="scientific">Lepidopterella palustris CBS 459.81</name>
    <dbReference type="NCBI Taxonomy" id="1314670"/>
    <lineage>
        <taxon>Eukaryota</taxon>
        <taxon>Fungi</taxon>
        <taxon>Dikarya</taxon>
        <taxon>Ascomycota</taxon>
        <taxon>Pezizomycotina</taxon>
        <taxon>Dothideomycetes</taxon>
        <taxon>Pleosporomycetidae</taxon>
        <taxon>Mytilinidiales</taxon>
        <taxon>Argynnaceae</taxon>
        <taxon>Lepidopterella</taxon>
    </lineage>
</organism>
<name>A0A8E2JCC7_9PEZI</name>
<dbReference type="GO" id="GO:0050660">
    <property type="term" value="F:flavin adenine dinucleotide binding"/>
    <property type="evidence" value="ECO:0007669"/>
    <property type="project" value="InterPro"/>
</dbReference>
<dbReference type="PANTHER" id="PTHR23023">
    <property type="entry name" value="DIMETHYLANILINE MONOOXYGENASE"/>
    <property type="match status" value="1"/>
</dbReference>
<dbReference type="SUPFAM" id="SSF51905">
    <property type="entry name" value="FAD/NAD(P)-binding domain"/>
    <property type="match status" value="2"/>
</dbReference>
<keyword evidence="6" id="KW-0560">Oxidoreductase</keyword>
<comment type="cofactor">
    <cofactor evidence="1">
        <name>FAD</name>
        <dbReference type="ChEBI" id="CHEBI:57692"/>
    </cofactor>
</comment>
<dbReference type="InterPro" id="IPR036188">
    <property type="entry name" value="FAD/NAD-bd_sf"/>
</dbReference>
<sequence length="498" mass="56824">MSSSTLRLKTIAIIGAGPSGLVAAKYFLAEKAFSKIAVFEQRSSIGGIWNYTPEDQDEVIFTIPQTDPRGKVDDPIWRSPTKSPHVQNGSNEEREVKKVASFISPLYEKLETNIPRGLMGFSDLNWPTDSQLFPKHETVLEYIQEYGQDVKYLVRLETQVIDVSAVESEVSESGRWKVQSRNLASQEVIDEVYDAVVVANGHFIVPYVPHIEGIREWNTRYPGLISHSKYFRRPDEFRGKKVIVIGNSASGIDISSQIAPICQHPLLWSNKSTSMLSPTFDSRKLELPPIAAFLPEHRSVRFENGRVESDIDAIVFCTGYFYSLPFIRNLEPELIKDGTHVQHTYKHLFYAPQPTLSFLVLPQRVIPFPVAEAQSAVLARVYSGRLSLPSYDEMRKWEEQNIAEMGSGRNFHLLPFPEDANYINEMSNWASCAPPIEGLENEGKGKVPPTWGAWEMWARENFPKIRRVFGEKGEERRNVRTLEELGFNFERDLKERKR</sequence>
<keyword evidence="4" id="KW-0274">FAD</keyword>
<evidence type="ECO:0000313" key="10">
    <source>
        <dbReference type="Proteomes" id="UP000250266"/>
    </source>
</evidence>
<gene>
    <name evidence="9" type="ORF">K432DRAFT_436847</name>
</gene>
<dbReference type="OrthoDB" id="66881at2759"/>
<evidence type="ECO:0000256" key="4">
    <source>
        <dbReference type="ARBA" id="ARBA00022827"/>
    </source>
</evidence>
<evidence type="ECO:0000256" key="1">
    <source>
        <dbReference type="ARBA" id="ARBA00001974"/>
    </source>
</evidence>
<keyword evidence="3" id="KW-0285">Flavoprotein</keyword>
<dbReference type="PRINTS" id="PR00370">
    <property type="entry name" value="FMOXYGENASE"/>
</dbReference>
<evidence type="ECO:0000256" key="5">
    <source>
        <dbReference type="ARBA" id="ARBA00022857"/>
    </source>
</evidence>
<keyword evidence="7 9" id="KW-0503">Monooxygenase</keyword>
<evidence type="ECO:0000256" key="6">
    <source>
        <dbReference type="ARBA" id="ARBA00023002"/>
    </source>
</evidence>
<dbReference type="EMBL" id="KV745175">
    <property type="protein sequence ID" value="OCK76834.1"/>
    <property type="molecule type" value="Genomic_DNA"/>
</dbReference>
<dbReference type="InterPro" id="IPR000960">
    <property type="entry name" value="Flavin_mOase"/>
</dbReference>
<evidence type="ECO:0000256" key="3">
    <source>
        <dbReference type="ARBA" id="ARBA00022630"/>
    </source>
</evidence>
<evidence type="ECO:0000256" key="2">
    <source>
        <dbReference type="ARBA" id="ARBA00009183"/>
    </source>
</evidence>
<accession>A0A8E2JCC7</accession>
<dbReference type="AlphaFoldDB" id="A0A8E2JCC7"/>
<protein>
    <submittedName>
        <fullName evidence="9">Flavin-containing monooxygenase</fullName>
    </submittedName>
</protein>
<reference evidence="9 10" key="1">
    <citation type="journal article" date="2016" name="Nat. Commun.">
        <title>Ectomycorrhizal ecology is imprinted in the genome of the dominant symbiotic fungus Cenococcum geophilum.</title>
        <authorList>
            <consortium name="DOE Joint Genome Institute"/>
            <person name="Peter M."/>
            <person name="Kohler A."/>
            <person name="Ohm R.A."/>
            <person name="Kuo A."/>
            <person name="Krutzmann J."/>
            <person name="Morin E."/>
            <person name="Arend M."/>
            <person name="Barry K.W."/>
            <person name="Binder M."/>
            <person name="Choi C."/>
            <person name="Clum A."/>
            <person name="Copeland A."/>
            <person name="Grisel N."/>
            <person name="Haridas S."/>
            <person name="Kipfer T."/>
            <person name="LaButti K."/>
            <person name="Lindquist E."/>
            <person name="Lipzen A."/>
            <person name="Maire R."/>
            <person name="Meier B."/>
            <person name="Mihaltcheva S."/>
            <person name="Molinier V."/>
            <person name="Murat C."/>
            <person name="Poggeler S."/>
            <person name="Quandt C.A."/>
            <person name="Sperisen C."/>
            <person name="Tritt A."/>
            <person name="Tisserant E."/>
            <person name="Crous P.W."/>
            <person name="Henrissat B."/>
            <person name="Nehls U."/>
            <person name="Egli S."/>
            <person name="Spatafora J.W."/>
            <person name="Grigoriev I.V."/>
            <person name="Martin F.M."/>
        </authorList>
    </citation>
    <scope>NUCLEOTIDE SEQUENCE [LARGE SCALE GENOMIC DNA]</scope>
    <source>
        <strain evidence="9 10">CBS 459.81</strain>
    </source>
</reference>
<dbReference type="GO" id="GO:0050661">
    <property type="term" value="F:NADP binding"/>
    <property type="evidence" value="ECO:0007669"/>
    <property type="project" value="InterPro"/>
</dbReference>
<dbReference type="Gene3D" id="3.50.50.60">
    <property type="entry name" value="FAD/NAD(P)-binding domain"/>
    <property type="match status" value="2"/>
</dbReference>
<feature type="compositionally biased region" description="Polar residues" evidence="8">
    <location>
        <begin position="80"/>
        <end position="90"/>
    </location>
</feature>
<feature type="region of interest" description="Disordered" evidence="8">
    <location>
        <begin position="71"/>
        <end position="92"/>
    </location>
</feature>
<evidence type="ECO:0000256" key="7">
    <source>
        <dbReference type="ARBA" id="ARBA00023033"/>
    </source>
</evidence>
<dbReference type="Proteomes" id="UP000250266">
    <property type="component" value="Unassembled WGS sequence"/>
</dbReference>
<dbReference type="InterPro" id="IPR050346">
    <property type="entry name" value="FMO-like"/>
</dbReference>
<keyword evidence="5" id="KW-0521">NADP</keyword>
<keyword evidence="10" id="KW-1185">Reference proteome</keyword>
<proteinExistence type="inferred from homology"/>
<dbReference type="FunFam" id="3.50.50.60:FF:000138">
    <property type="entry name" value="Flavin-containing monooxygenase"/>
    <property type="match status" value="1"/>
</dbReference>
<evidence type="ECO:0000313" key="9">
    <source>
        <dbReference type="EMBL" id="OCK76834.1"/>
    </source>
</evidence>
<dbReference type="Pfam" id="PF00743">
    <property type="entry name" value="FMO-like"/>
    <property type="match status" value="2"/>
</dbReference>
<dbReference type="Pfam" id="PF13450">
    <property type="entry name" value="NAD_binding_8"/>
    <property type="match status" value="1"/>
</dbReference>
<dbReference type="GO" id="GO:0004499">
    <property type="term" value="F:N,N-dimethylaniline monooxygenase activity"/>
    <property type="evidence" value="ECO:0007669"/>
    <property type="project" value="InterPro"/>
</dbReference>
<evidence type="ECO:0000256" key="8">
    <source>
        <dbReference type="SAM" id="MobiDB-lite"/>
    </source>
</evidence>